<keyword evidence="2" id="KW-1185">Reference proteome</keyword>
<evidence type="ECO:0000313" key="2">
    <source>
        <dbReference type="Proteomes" id="UP000480854"/>
    </source>
</evidence>
<proteinExistence type="predicted"/>
<comment type="caution">
    <text evidence="1">The sequence shown here is derived from an EMBL/GenBank/DDBJ whole genome shotgun (WGS) entry which is preliminary data.</text>
</comment>
<dbReference type="RefSeq" id="WP_149470805.1">
    <property type="nucleotide sequence ID" value="NZ_QOKW01000019.1"/>
</dbReference>
<reference evidence="1 2" key="1">
    <citation type="submission" date="2018-07" db="EMBL/GenBank/DDBJ databases">
        <title>Genome sequence of Azospirillum sp. ATCC 49961.</title>
        <authorList>
            <person name="Sant'Anna F.H."/>
            <person name="Baldani J.I."/>
            <person name="Zilli J.E."/>
            <person name="Reis V.M."/>
            <person name="Hartmann A."/>
            <person name="Cruz L."/>
            <person name="de Souza E.M."/>
            <person name="de Oliveira Pedrosa F."/>
            <person name="Passaglia L.M.P."/>
        </authorList>
    </citation>
    <scope>NUCLEOTIDE SEQUENCE [LARGE SCALE GENOMIC DNA]</scope>
    <source>
        <strain evidence="1 2">ATCC 49961</strain>
    </source>
</reference>
<evidence type="ECO:0000313" key="1">
    <source>
        <dbReference type="EMBL" id="KAA0678074.1"/>
    </source>
</evidence>
<sequence>MRLPSYPVHWDHKAVFAALETAFGQGAAAITGADAVKLWDVNWTPMEAQEKELPYAKPYFGANPSILLTKQSKLTGKVALVGGGAAGVPCWDAIMRAGGTSRAQVLKTPTATIAAAAVKTSGAGAFTYTRTTAYGGVHPRTATLTCTTGGGSGVAAFTVAAPALGSDAAHNQVAVVMTTGTAFALPGGAAITPSAIGTDFVVGDVFTIALTPAGCTYTPSSDRSGGKSLEVVLTLPDPENAGQVQRWRMLGGRCTIKASGAADDYPYYEFEVTADFLAPAAGVAALPPDYAAWPDPVVISTENTPLCRIHGHDVVLESFGWDAGNSIEYVARVGRQGARKSDAKASLTAKIEAPSLASVDFFALCDARTMVPFLLQHGAGAGTAVVIKADRWQLSPPKPGESKKDMMYDLSGKALPLSGDDDWSIFASAA</sequence>
<name>A0A9W7NGS9_9PROT</name>
<accession>A0A9W7NGS9</accession>
<dbReference type="AlphaFoldDB" id="A0A9W7NGS9"/>
<organism evidence="1 2">
    <name type="scientific">Roseomonas genomospecies 6</name>
    <dbReference type="NCBI Taxonomy" id="214106"/>
    <lineage>
        <taxon>Bacteria</taxon>
        <taxon>Pseudomonadati</taxon>
        <taxon>Pseudomonadota</taxon>
        <taxon>Alphaproteobacteria</taxon>
        <taxon>Acetobacterales</taxon>
        <taxon>Roseomonadaceae</taxon>
        <taxon>Roseomonas</taxon>
    </lineage>
</organism>
<dbReference type="OrthoDB" id="7298047at2"/>
<protein>
    <submittedName>
        <fullName evidence="1">Uncharacterized protein</fullName>
    </submittedName>
</protein>
<gene>
    <name evidence="1" type="ORF">DS843_21055</name>
</gene>
<dbReference type="EMBL" id="QOKW01000019">
    <property type="protein sequence ID" value="KAA0678074.1"/>
    <property type="molecule type" value="Genomic_DNA"/>
</dbReference>
<dbReference type="Proteomes" id="UP000480854">
    <property type="component" value="Unassembled WGS sequence"/>
</dbReference>